<name>A0A3P6TV29_LITSI</name>
<feature type="active site" description="4-aspartylphosphate intermediate" evidence="4">
    <location>
        <position position="365"/>
    </location>
</feature>
<dbReference type="SMART" id="SM00577">
    <property type="entry name" value="CPDc"/>
    <property type="match status" value="1"/>
</dbReference>
<dbReference type="InterPro" id="IPR004274">
    <property type="entry name" value="FCP1_dom"/>
</dbReference>
<organism evidence="8 9">
    <name type="scientific">Litomosoides sigmodontis</name>
    <name type="common">Filarial nematode worm</name>
    <dbReference type="NCBI Taxonomy" id="42156"/>
    <lineage>
        <taxon>Eukaryota</taxon>
        <taxon>Metazoa</taxon>
        <taxon>Ecdysozoa</taxon>
        <taxon>Nematoda</taxon>
        <taxon>Chromadorea</taxon>
        <taxon>Rhabditida</taxon>
        <taxon>Spirurina</taxon>
        <taxon>Spiruromorpha</taxon>
        <taxon>Filarioidea</taxon>
        <taxon>Onchocercidae</taxon>
        <taxon>Litomosoides</taxon>
    </lineage>
</organism>
<evidence type="ECO:0000259" key="7">
    <source>
        <dbReference type="PROSITE" id="PS50969"/>
    </source>
</evidence>
<dbReference type="NCBIfam" id="TIGR02251">
    <property type="entry name" value="HIF-SF_euk"/>
    <property type="match status" value="1"/>
</dbReference>
<dbReference type="InterPro" id="IPR050365">
    <property type="entry name" value="TIM50"/>
</dbReference>
<dbReference type="STRING" id="42156.A0A3P6TV29"/>
<evidence type="ECO:0000313" key="8">
    <source>
        <dbReference type="EMBL" id="VDK69834.1"/>
    </source>
</evidence>
<dbReference type="SFLD" id="SFLDG01124">
    <property type="entry name" value="C0.1:_RNA_Pol_CTD_Phosphatase"/>
    <property type="match status" value="1"/>
</dbReference>
<accession>A0A3P6TV29</accession>
<feature type="region of interest" description="Disordered" evidence="6">
    <location>
        <begin position="101"/>
        <end position="120"/>
    </location>
</feature>
<dbReference type="InterPro" id="IPR023214">
    <property type="entry name" value="HAD_sf"/>
</dbReference>
<dbReference type="OrthoDB" id="277011at2759"/>
<dbReference type="Pfam" id="PF03031">
    <property type="entry name" value="NIF"/>
    <property type="match status" value="1"/>
</dbReference>
<reference evidence="8 9" key="1">
    <citation type="submission" date="2018-08" db="EMBL/GenBank/DDBJ databases">
        <authorList>
            <person name="Laetsch R D."/>
            <person name="Stevens L."/>
            <person name="Kumar S."/>
            <person name="Blaxter L. M."/>
        </authorList>
    </citation>
    <scope>NUCLEOTIDE SEQUENCE [LARGE SCALE GENOMIC DNA]</scope>
</reference>
<feature type="region of interest" description="Disordered" evidence="6">
    <location>
        <begin position="236"/>
        <end position="265"/>
    </location>
</feature>
<evidence type="ECO:0000256" key="4">
    <source>
        <dbReference type="PIRSR" id="PIRSR640078-1"/>
    </source>
</evidence>
<dbReference type="InterPro" id="IPR011948">
    <property type="entry name" value="Dullard_phosphatase"/>
</dbReference>
<evidence type="ECO:0000256" key="1">
    <source>
        <dbReference type="ARBA" id="ARBA00013081"/>
    </source>
</evidence>
<dbReference type="CDD" id="cd07521">
    <property type="entry name" value="HAD_FCP1-like"/>
    <property type="match status" value="1"/>
</dbReference>
<keyword evidence="9" id="KW-1185">Reference proteome</keyword>
<keyword evidence="2" id="KW-0378">Hydrolase</keyword>
<sequence>MKKLDGSNNRSQEDSSVAVHGLRRFNLQQEISVSNSSAARNCKGIEVLATSRSVYQNDKIRCSPDDDVDATYFSNHDDMKWTANNTSLLGSAITSNYAGVKPSSTMSSSEANHGRTDGSAAKRLQKIIPCGYTPNRFPVTVASAPHPCWPKTYHGSLPNTFSGTVVPDSRSTAQPTPSTSNCGTSSVNEQIICPKLSSSHAGLGEKSQTLLMGLFRRFGNGTSSDGRRSQLEMLGRKAGAAENTGEAKNVRNKSSKSASSRGKPRVPKFLQSFCCCIRPGATIKEKRRILHPVPSTSTSQSLITQITKNSQNGAHVNGTSVGVSDSYSTDSYDDTGEHVPMQFPDKLLLPPVRPCDGDKKCLIIDLDETLVHSSFKPVKNPDFIIPVEIDNVIHQVYVLKRPYVDEFLERIGDKFECVLFTASLAKYADPVADFLDKRGVFRARLFRESCVFHKGNYVKDLTRLGRDLKKVIIVDNSPASYAFHPDNAIPVQTWFDDANDVELLDIIPVLEQLAEVDSIYTVLRNSNDDMRRSILSEQTETSRSS</sequence>
<dbReference type="Gene3D" id="3.40.50.1000">
    <property type="entry name" value="HAD superfamily/HAD-like"/>
    <property type="match status" value="1"/>
</dbReference>
<proteinExistence type="predicted"/>
<protein>
    <recommendedName>
        <fullName evidence="1">protein-serine/threonine phosphatase</fullName>
        <ecNumber evidence="1">3.1.3.16</ecNumber>
    </recommendedName>
</protein>
<feature type="site" description="Transition state stabilizer" evidence="5">
    <location>
        <position position="459"/>
    </location>
</feature>
<dbReference type="InterPro" id="IPR040078">
    <property type="entry name" value="RNA_Pol_CTD_Phosphatase"/>
</dbReference>
<feature type="active site" description="Proton donor" evidence="4">
    <location>
        <position position="367"/>
    </location>
</feature>
<dbReference type="SFLD" id="SFLDS00003">
    <property type="entry name" value="Haloacid_Dehalogenase"/>
    <property type="match status" value="1"/>
</dbReference>
<dbReference type="Proteomes" id="UP000277928">
    <property type="component" value="Unassembled WGS sequence"/>
</dbReference>
<evidence type="ECO:0000256" key="3">
    <source>
        <dbReference type="ARBA" id="ARBA00047761"/>
    </source>
</evidence>
<dbReference type="InterPro" id="IPR036412">
    <property type="entry name" value="HAD-like_sf"/>
</dbReference>
<dbReference type="PANTHER" id="PTHR12210">
    <property type="entry name" value="DULLARD PROTEIN PHOSPHATASE"/>
    <property type="match status" value="1"/>
</dbReference>
<dbReference type="OMA" id="QSFCCCI"/>
<dbReference type="AlphaFoldDB" id="A0A3P6TV29"/>
<evidence type="ECO:0000256" key="2">
    <source>
        <dbReference type="ARBA" id="ARBA00022801"/>
    </source>
</evidence>
<dbReference type="EC" id="3.1.3.16" evidence="1"/>
<comment type="catalytic activity">
    <reaction evidence="3">
        <text>O-phospho-L-seryl-[protein] + H2O = L-seryl-[protein] + phosphate</text>
        <dbReference type="Rhea" id="RHEA:20629"/>
        <dbReference type="Rhea" id="RHEA-COMP:9863"/>
        <dbReference type="Rhea" id="RHEA-COMP:11604"/>
        <dbReference type="ChEBI" id="CHEBI:15377"/>
        <dbReference type="ChEBI" id="CHEBI:29999"/>
        <dbReference type="ChEBI" id="CHEBI:43474"/>
        <dbReference type="ChEBI" id="CHEBI:83421"/>
        <dbReference type="EC" id="3.1.3.16"/>
    </reaction>
</comment>
<dbReference type="FunFam" id="3.40.50.1000:FF:000013">
    <property type="entry name" value="Carboxy-terminal domain RNA polymerase II polypeptide A small"/>
    <property type="match status" value="1"/>
</dbReference>
<dbReference type="GO" id="GO:0008420">
    <property type="term" value="F:RNA polymerase II CTD heptapeptide repeat phosphatase activity"/>
    <property type="evidence" value="ECO:0007669"/>
    <property type="project" value="InterPro"/>
</dbReference>
<dbReference type="EMBL" id="UYRX01000026">
    <property type="protein sequence ID" value="VDK69834.1"/>
    <property type="molecule type" value="Genomic_DNA"/>
</dbReference>
<dbReference type="SUPFAM" id="SSF56784">
    <property type="entry name" value="HAD-like"/>
    <property type="match status" value="1"/>
</dbReference>
<gene>
    <name evidence="8" type="ORF">NLS_LOCUS901</name>
</gene>
<evidence type="ECO:0000313" key="9">
    <source>
        <dbReference type="Proteomes" id="UP000277928"/>
    </source>
</evidence>
<evidence type="ECO:0000256" key="5">
    <source>
        <dbReference type="PIRSR" id="PIRSR640078-3"/>
    </source>
</evidence>
<feature type="compositionally biased region" description="Polar residues" evidence="6">
    <location>
        <begin position="101"/>
        <end position="111"/>
    </location>
</feature>
<feature type="site" description="Transition state stabilizer" evidence="5">
    <location>
        <position position="421"/>
    </location>
</feature>
<feature type="domain" description="FCP1 homology" evidence="7">
    <location>
        <begin position="355"/>
        <end position="513"/>
    </location>
</feature>
<dbReference type="PROSITE" id="PS50969">
    <property type="entry name" value="FCP1"/>
    <property type="match status" value="1"/>
</dbReference>
<evidence type="ECO:0000256" key="6">
    <source>
        <dbReference type="SAM" id="MobiDB-lite"/>
    </source>
</evidence>